<feature type="non-terminal residue" evidence="2">
    <location>
        <position position="1"/>
    </location>
</feature>
<dbReference type="PANTHER" id="PTHR40866">
    <property type="entry name" value="BED-TYPE DOMAIN-CONTAINING PROTEIN"/>
    <property type="match status" value="1"/>
</dbReference>
<accession>A0A225VLE0</accession>
<feature type="domain" description="HAT C-terminal dimerisation" evidence="1">
    <location>
        <begin position="273"/>
        <end position="313"/>
    </location>
</feature>
<evidence type="ECO:0000313" key="3">
    <source>
        <dbReference type="Proteomes" id="UP000198211"/>
    </source>
</evidence>
<gene>
    <name evidence="2" type="ORF">PHMEG_00022579</name>
</gene>
<dbReference type="SUPFAM" id="SSF53098">
    <property type="entry name" value="Ribonuclease H-like"/>
    <property type="match status" value="1"/>
</dbReference>
<dbReference type="Proteomes" id="UP000198211">
    <property type="component" value="Unassembled WGS sequence"/>
</dbReference>
<dbReference type="InterPro" id="IPR008906">
    <property type="entry name" value="HATC_C_dom"/>
</dbReference>
<keyword evidence="3" id="KW-1185">Reference proteome</keyword>
<name>A0A225VLE0_9STRA</name>
<dbReference type="PANTHER" id="PTHR40866:SF1">
    <property type="entry name" value="BED-TYPE DOMAIN-CONTAINING PROTEIN"/>
    <property type="match status" value="1"/>
</dbReference>
<dbReference type="EMBL" id="NBNE01004479">
    <property type="protein sequence ID" value="OWZ05350.1"/>
    <property type="molecule type" value="Genomic_DNA"/>
</dbReference>
<sequence>MEMFKWMEWVISRNMAMSEVDDPMTRTLAAIKPVSSKTLTADSHLVMIDAVLDLYQKDRAMVLFAVSDNCSTNRAVATQMKVQTLYIQLRYVNNAAELTRFTKYKPLKGNATRWSSTYQLLTCYIKIRDVIKIIAAVEDLLPRPSTHRKIVQLVAKIEALGSVCIKLQSEEGNLADVRLLFDAVIAKYPGTAHHLSASAQVVHYPVFERTVVKLLLDRSLTSEVEEAVADFAGPTEPAVEAQKKTDIATETLCQATRSRRAAVTKYIDLLPMIPPTSNRCERSFSQCKLVLSPLRSSLLPANSEMLVFLRANLEL</sequence>
<comment type="caution">
    <text evidence="2">The sequence shown here is derived from an EMBL/GenBank/DDBJ whole genome shotgun (WGS) entry which is preliminary data.</text>
</comment>
<proteinExistence type="predicted"/>
<evidence type="ECO:0000313" key="2">
    <source>
        <dbReference type="EMBL" id="OWZ05350.1"/>
    </source>
</evidence>
<dbReference type="Pfam" id="PF05699">
    <property type="entry name" value="Dimer_Tnp_hAT"/>
    <property type="match status" value="1"/>
</dbReference>
<dbReference type="AlphaFoldDB" id="A0A225VLE0"/>
<dbReference type="GO" id="GO:0046983">
    <property type="term" value="F:protein dimerization activity"/>
    <property type="evidence" value="ECO:0007669"/>
    <property type="project" value="InterPro"/>
</dbReference>
<evidence type="ECO:0000259" key="1">
    <source>
        <dbReference type="Pfam" id="PF05699"/>
    </source>
</evidence>
<dbReference type="InterPro" id="IPR012337">
    <property type="entry name" value="RNaseH-like_sf"/>
</dbReference>
<reference evidence="3" key="1">
    <citation type="submission" date="2017-03" db="EMBL/GenBank/DDBJ databases">
        <title>Phytopthora megakarya and P. palmivora, two closely related causual agents of cacao black pod achieved similar genome size and gene model numbers by different mechanisms.</title>
        <authorList>
            <person name="Ali S."/>
            <person name="Shao J."/>
            <person name="Larry D.J."/>
            <person name="Kronmiller B."/>
            <person name="Shen D."/>
            <person name="Strem M.D."/>
            <person name="Melnick R.L."/>
            <person name="Guiltinan M.J."/>
            <person name="Tyler B.M."/>
            <person name="Meinhardt L.W."/>
            <person name="Bailey B.A."/>
        </authorList>
    </citation>
    <scope>NUCLEOTIDE SEQUENCE [LARGE SCALE GENOMIC DNA]</scope>
    <source>
        <strain evidence="3">zdho120</strain>
    </source>
</reference>
<protein>
    <recommendedName>
        <fullName evidence="1">HAT C-terminal dimerisation domain-containing protein</fullName>
    </recommendedName>
</protein>
<dbReference type="OrthoDB" id="118864at2759"/>
<organism evidence="2 3">
    <name type="scientific">Phytophthora megakarya</name>
    <dbReference type="NCBI Taxonomy" id="4795"/>
    <lineage>
        <taxon>Eukaryota</taxon>
        <taxon>Sar</taxon>
        <taxon>Stramenopiles</taxon>
        <taxon>Oomycota</taxon>
        <taxon>Peronosporomycetes</taxon>
        <taxon>Peronosporales</taxon>
        <taxon>Peronosporaceae</taxon>
        <taxon>Phytophthora</taxon>
    </lineage>
</organism>